<evidence type="ECO:0000313" key="21">
    <source>
        <dbReference type="EMBL" id="SCZ86630.1"/>
    </source>
</evidence>
<dbReference type="GO" id="GO:0071949">
    <property type="term" value="F:FAD binding"/>
    <property type="evidence" value="ECO:0007669"/>
    <property type="project" value="InterPro"/>
</dbReference>
<evidence type="ECO:0000256" key="15">
    <source>
        <dbReference type="ARBA" id="ARBA00023306"/>
    </source>
</evidence>
<evidence type="ECO:0000256" key="19">
    <source>
        <dbReference type="HAMAP-Rule" id="MF_00037"/>
    </source>
</evidence>
<dbReference type="SUPFAM" id="SSF56176">
    <property type="entry name" value="FAD-binding/transporter-associated domain-like"/>
    <property type="match status" value="1"/>
</dbReference>
<dbReference type="Pfam" id="PF02873">
    <property type="entry name" value="MurB_C"/>
    <property type="match status" value="1"/>
</dbReference>
<dbReference type="HAMAP" id="MF_00037">
    <property type="entry name" value="MurB"/>
    <property type="match status" value="1"/>
</dbReference>
<feature type="active site" description="Proton donor" evidence="19">
    <location>
        <position position="250"/>
    </location>
</feature>
<evidence type="ECO:0000256" key="14">
    <source>
        <dbReference type="ARBA" id="ARBA00023002"/>
    </source>
</evidence>
<dbReference type="PANTHER" id="PTHR21071">
    <property type="entry name" value="UDP-N-ACETYLENOLPYRUVOYLGLUCOSAMINE REDUCTASE"/>
    <property type="match status" value="1"/>
</dbReference>
<sequence>MLALNYDNYRRLPEMRMVKAGKIVQSSLRGKWLRDEPMSRHVSWRAGGHAANFYVPADIDDLAAFLAVWPENEPVYMVGLGSNLLVRDGGVTGVVIMLHARLNDLVLIERDTQGGLIYAGAGVACAKLARFAAAQNLAGAEFLAGIPGTVGGALAMNAGCYGSQTWEQVERVNTIDRTGALRERQPDEYEIGYRQVVLRGNAPVSDTETWFTGGWFRLNAGNQETSRQGIKSLLATRIKSQPLNYPNAGSVFRNPPGDHAARLIEECGLKGWRIGDAMVSPKHVNFIVNCGQASASDIEAVIESVKETVLVRMGVVLIPEVHIIGEERKA</sequence>
<keyword evidence="9 19" id="KW-0285">Flavoprotein</keyword>
<evidence type="ECO:0000256" key="12">
    <source>
        <dbReference type="ARBA" id="ARBA00022960"/>
    </source>
</evidence>
<keyword evidence="15 19" id="KW-0131">Cell cycle</keyword>
<keyword evidence="7 19" id="KW-0963">Cytoplasm</keyword>
<comment type="catalytic activity">
    <reaction evidence="18 19">
        <text>UDP-N-acetyl-alpha-D-muramate + NADP(+) = UDP-N-acetyl-3-O-(1-carboxyvinyl)-alpha-D-glucosamine + NADPH + H(+)</text>
        <dbReference type="Rhea" id="RHEA:12248"/>
        <dbReference type="ChEBI" id="CHEBI:15378"/>
        <dbReference type="ChEBI" id="CHEBI:57783"/>
        <dbReference type="ChEBI" id="CHEBI:58349"/>
        <dbReference type="ChEBI" id="CHEBI:68483"/>
        <dbReference type="ChEBI" id="CHEBI:70757"/>
        <dbReference type="EC" id="1.3.1.98"/>
    </reaction>
</comment>
<dbReference type="GO" id="GO:0008762">
    <property type="term" value="F:UDP-N-acetylmuramate dehydrogenase activity"/>
    <property type="evidence" value="ECO:0007669"/>
    <property type="project" value="UniProtKB-UniRule"/>
</dbReference>
<dbReference type="SUPFAM" id="SSF56194">
    <property type="entry name" value="Uridine diphospho-N-Acetylenolpyruvylglucosamine reductase, MurB, C-terminal domain"/>
    <property type="match status" value="1"/>
</dbReference>
<evidence type="ECO:0000256" key="11">
    <source>
        <dbReference type="ARBA" id="ARBA00022857"/>
    </source>
</evidence>
<keyword evidence="22" id="KW-1185">Reference proteome</keyword>
<evidence type="ECO:0000259" key="20">
    <source>
        <dbReference type="PROSITE" id="PS51387"/>
    </source>
</evidence>
<feature type="active site" evidence="19">
    <location>
        <position position="194"/>
    </location>
</feature>
<dbReference type="InterPro" id="IPR006094">
    <property type="entry name" value="Oxid_FAD_bind_N"/>
</dbReference>
<dbReference type="Gene3D" id="3.90.78.10">
    <property type="entry name" value="UDP-N-acetylenolpyruvoylglucosamine reductase, C-terminal domain"/>
    <property type="match status" value="1"/>
</dbReference>
<dbReference type="GO" id="GO:0051301">
    <property type="term" value="P:cell division"/>
    <property type="evidence" value="ECO:0007669"/>
    <property type="project" value="UniProtKB-KW"/>
</dbReference>
<dbReference type="PANTHER" id="PTHR21071:SF4">
    <property type="entry name" value="UDP-N-ACETYLENOLPYRUVOYLGLUCOSAMINE REDUCTASE"/>
    <property type="match status" value="1"/>
</dbReference>
<name>A0A1G5SID5_9PROT</name>
<evidence type="ECO:0000256" key="7">
    <source>
        <dbReference type="ARBA" id="ARBA00022490"/>
    </source>
</evidence>
<keyword evidence="10 19" id="KW-0274">FAD</keyword>
<protein>
    <recommendedName>
        <fullName evidence="6 19">UDP-N-acetylenolpyruvoylglucosamine reductase</fullName>
        <ecNumber evidence="5 19">1.3.1.98</ecNumber>
    </recommendedName>
    <alternativeName>
        <fullName evidence="17 19">UDP-N-acetylmuramate dehydrogenase</fullName>
    </alternativeName>
</protein>
<keyword evidence="11 19" id="KW-0521">NADP</keyword>
<accession>A0A1G5SID5</accession>
<evidence type="ECO:0000256" key="18">
    <source>
        <dbReference type="ARBA" id="ARBA00048914"/>
    </source>
</evidence>
<keyword evidence="16 19" id="KW-0961">Cell wall biogenesis/degradation</keyword>
<evidence type="ECO:0000256" key="16">
    <source>
        <dbReference type="ARBA" id="ARBA00023316"/>
    </source>
</evidence>
<dbReference type="Pfam" id="PF01565">
    <property type="entry name" value="FAD_binding_4"/>
    <property type="match status" value="1"/>
</dbReference>
<evidence type="ECO:0000256" key="6">
    <source>
        <dbReference type="ARBA" id="ARBA00015188"/>
    </source>
</evidence>
<evidence type="ECO:0000256" key="10">
    <source>
        <dbReference type="ARBA" id="ARBA00022827"/>
    </source>
</evidence>
<organism evidence="21 22">
    <name type="scientific">Nitrosomonas mobilis</name>
    <dbReference type="NCBI Taxonomy" id="51642"/>
    <lineage>
        <taxon>Bacteria</taxon>
        <taxon>Pseudomonadati</taxon>
        <taxon>Pseudomonadota</taxon>
        <taxon>Betaproteobacteria</taxon>
        <taxon>Nitrosomonadales</taxon>
        <taxon>Nitrosomonadaceae</taxon>
        <taxon>Nitrosomonas</taxon>
    </lineage>
</organism>
<comment type="pathway">
    <text evidence="4 19">Cell wall biogenesis; peptidoglycan biosynthesis.</text>
</comment>
<evidence type="ECO:0000256" key="3">
    <source>
        <dbReference type="ARBA" id="ARBA00004496"/>
    </source>
</evidence>
<dbReference type="PROSITE" id="PS51387">
    <property type="entry name" value="FAD_PCMH"/>
    <property type="match status" value="1"/>
</dbReference>
<proteinExistence type="inferred from homology"/>
<dbReference type="Proteomes" id="UP000198729">
    <property type="component" value="Unassembled WGS sequence"/>
</dbReference>
<dbReference type="InterPro" id="IPR016169">
    <property type="entry name" value="FAD-bd_PCMH_sub2"/>
</dbReference>
<dbReference type="EC" id="1.3.1.98" evidence="5 19"/>
<keyword evidence="8 19" id="KW-0132">Cell division</keyword>
<comment type="subcellular location">
    <subcellularLocation>
        <location evidence="3 19">Cytoplasm</location>
    </subcellularLocation>
</comment>
<comment type="function">
    <text evidence="2 19">Cell wall formation.</text>
</comment>
<dbReference type="InterPro" id="IPR036635">
    <property type="entry name" value="MurB_C_sf"/>
</dbReference>
<dbReference type="InterPro" id="IPR003170">
    <property type="entry name" value="MurB"/>
</dbReference>
<evidence type="ECO:0000256" key="5">
    <source>
        <dbReference type="ARBA" id="ARBA00012518"/>
    </source>
</evidence>
<dbReference type="InterPro" id="IPR036318">
    <property type="entry name" value="FAD-bd_PCMH-like_sf"/>
</dbReference>
<evidence type="ECO:0000256" key="4">
    <source>
        <dbReference type="ARBA" id="ARBA00004752"/>
    </source>
</evidence>
<dbReference type="InterPro" id="IPR016167">
    <property type="entry name" value="FAD-bd_PCMH_sub1"/>
</dbReference>
<evidence type="ECO:0000313" key="22">
    <source>
        <dbReference type="Proteomes" id="UP000198729"/>
    </source>
</evidence>
<keyword evidence="13 19" id="KW-0573">Peptidoglycan synthesis</keyword>
<evidence type="ECO:0000256" key="8">
    <source>
        <dbReference type="ARBA" id="ARBA00022618"/>
    </source>
</evidence>
<dbReference type="GO" id="GO:0005829">
    <property type="term" value="C:cytosol"/>
    <property type="evidence" value="ECO:0007669"/>
    <property type="project" value="TreeGrafter"/>
</dbReference>
<comment type="cofactor">
    <cofactor evidence="1 19">
        <name>FAD</name>
        <dbReference type="ChEBI" id="CHEBI:57692"/>
    </cofactor>
</comment>
<comment type="similarity">
    <text evidence="19">Belongs to the MurB family.</text>
</comment>
<dbReference type="GO" id="GO:0009252">
    <property type="term" value="P:peptidoglycan biosynthetic process"/>
    <property type="evidence" value="ECO:0007669"/>
    <property type="project" value="UniProtKB-UniRule"/>
</dbReference>
<reference evidence="21 22" key="1">
    <citation type="submission" date="2016-10" db="EMBL/GenBank/DDBJ databases">
        <authorList>
            <person name="de Groot N.N."/>
        </authorList>
    </citation>
    <scope>NUCLEOTIDE SEQUENCE [LARGE SCALE GENOMIC DNA]</scope>
    <source>
        <strain evidence="21">1</strain>
    </source>
</reference>
<feature type="active site" evidence="19">
    <location>
        <position position="320"/>
    </location>
</feature>
<dbReference type="Gene3D" id="3.30.465.10">
    <property type="match status" value="1"/>
</dbReference>
<evidence type="ECO:0000256" key="9">
    <source>
        <dbReference type="ARBA" id="ARBA00022630"/>
    </source>
</evidence>
<dbReference type="Gene3D" id="3.30.43.10">
    <property type="entry name" value="Uridine Diphospho-n-acetylenolpyruvylglucosamine Reductase, domain 2"/>
    <property type="match status" value="1"/>
</dbReference>
<evidence type="ECO:0000256" key="13">
    <source>
        <dbReference type="ARBA" id="ARBA00022984"/>
    </source>
</evidence>
<dbReference type="STRING" id="51642.NSMM_610044"/>
<evidence type="ECO:0000256" key="2">
    <source>
        <dbReference type="ARBA" id="ARBA00003921"/>
    </source>
</evidence>
<dbReference type="EMBL" id="FMWO01000071">
    <property type="protein sequence ID" value="SCZ86630.1"/>
    <property type="molecule type" value="Genomic_DNA"/>
</dbReference>
<dbReference type="NCBIfam" id="TIGR00179">
    <property type="entry name" value="murB"/>
    <property type="match status" value="1"/>
</dbReference>
<evidence type="ECO:0000256" key="1">
    <source>
        <dbReference type="ARBA" id="ARBA00001974"/>
    </source>
</evidence>
<dbReference type="GO" id="GO:0008360">
    <property type="term" value="P:regulation of cell shape"/>
    <property type="evidence" value="ECO:0007669"/>
    <property type="project" value="UniProtKB-KW"/>
</dbReference>
<dbReference type="AlphaFoldDB" id="A0A1G5SID5"/>
<dbReference type="UniPathway" id="UPA00219"/>
<dbReference type="InterPro" id="IPR011601">
    <property type="entry name" value="MurB_C"/>
</dbReference>
<dbReference type="InterPro" id="IPR016166">
    <property type="entry name" value="FAD-bd_PCMH"/>
</dbReference>
<dbReference type="GO" id="GO:0071555">
    <property type="term" value="P:cell wall organization"/>
    <property type="evidence" value="ECO:0007669"/>
    <property type="project" value="UniProtKB-KW"/>
</dbReference>
<feature type="domain" description="FAD-binding PCMH-type" evidence="20">
    <location>
        <begin position="46"/>
        <end position="243"/>
    </location>
</feature>
<dbReference type="NCBIfam" id="NF010480">
    <property type="entry name" value="PRK13905.1"/>
    <property type="match status" value="1"/>
</dbReference>
<keyword evidence="12 19" id="KW-0133">Cell shape</keyword>
<gene>
    <name evidence="19 21" type="primary">murB</name>
    <name evidence="21" type="ORF">NSMM_610044</name>
</gene>
<keyword evidence="14 19" id="KW-0560">Oxidoreductase</keyword>
<evidence type="ECO:0000256" key="17">
    <source>
        <dbReference type="ARBA" id="ARBA00031026"/>
    </source>
</evidence>